<organism evidence="4 5">
    <name type="scientific">Mythimna separata</name>
    <name type="common">Oriental armyworm</name>
    <name type="synonym">Pseudaletia separata</name>
    <dbReference type="NCBI Taxonomy" id="271217"/>
    <lineage>
        <taxon>Eukaryota</taxon>
        <taxon>Metazoa</taxon>
        <taxon>Ecdysozoa</taxon>
        <taxon>Arthropoda</taxon>
        <taxon>Hexapoda</taxon>
        <taxon>Insecta</taxon>
        <taxon>Pterygota</taxon>
        <taxon>Neoptera</taxon>
        <taxon>Endopterygota</taxon>
        <taxon>Lepidoptera</taxon>
        <taxon>Glossata</taxon>
        <taxon>Ditrysia</taxon>
        <taxon>Noctuoidea</taxon>
        <taxon>Noctuidae</taxon>
        <taxon>Noctuinae</taxon>
        <taxon>Hadenini</taxon>
        <taxon>Mythimna</taxon>
    </lineage>
</organism>
<feature type="chain" id="PRO_5041915828" evidence="3">
    <location>
        <begin position="19"/>
        <end position="245"/>
    </location>
</feature>
<dbReference type="Gene3D" id="3.90.730.10">
    <property type="entry name" value="Ribonuclease T2-like"/>
    <property type="match status" value="1"/>
</dbReference>
<dbReference type="GO" id="GO:0033897">
    <property type="term" value="F:ribonuclease T2 activity"/>
    <property type="evidence" value="ECO:0007669"/>
    <property type="project" value="InterPro"/>
</dbReference>
<dbReference type="Pfam" id="PF00445">
    <property type="entry name" value="Ribonuclease_T2"/>
    <property type="match status" value="1"/>
</dbReference>
<dbReference type="SUPFAM" id="SSF55895">
    <property type="entry name" value="Ribonuclease Rh-like"/>
    <property type="match status" value="1"/>
</dbReference>
<keyword evidence="3" id="KW-0732">Signal</keyword>
<evidence type="ECO:0000256" key="1">
    <source>
        <dbReference type="ARBA" id="ARBA00007469"/>
    </source>
</evidence>
<reference evidence="4" key="1">
    <citation type="submission" date="2023-03" db="EMBL/GenBank/DDBJ databases">
        <title>Chromosome-level genomes of two armyworms, Mythimna separata and Mythimna loreyi, provide insights into the biosynthesis and reception of sex pheromones.</title>
        <authorList>
            <person name="Zhao H."/>
        </authorList>
    </citation>
    <scope>NUCLEOTIDE SEQUENCE</scope>
    <source>
        <strain evidence="4">BeijingLab</strain>
        <tissue evidence="4">Pupa</tissue>
    </source>
</reference>
<protein>
    <submittedName>
        <fullName evidence="4">Uncharacterized protein</fullName>
    </submittedName>
</protein>
<evidence type="ECO:0000313" key="5">
    <source>
        <dbReference type="Proteomes" id="UP001231518"/>
    </source>
</evidence>
<comment type="similarity">
    <text evidence="1 2">Belongs to the RNase T2 family.</text>
</comment>
<sequence>MSGLLLVFLIIYPSLHQAFRIAVDKRSSQDDKHFDTVVFAQEWPVTVCKFWMEGLEDQCVYPKQKNRWTVHGIWPRKAGVDYVNFCNTGWNLNPEEIKSLETNLLQAWSGQFLGNTALTYVYWNHEWFKHGTCGVALEPLNSQSKYFSKAIEWNEKYSIADMLDAANILPDDTKEYNPEVFVNAVKAKTGKSAMMGCFLIEGVVYVQELRICFDKQFNLVDCDEPAVDKDCKSSKGVIFPANALV</sequence>
<gene>
    <name evidence="4" type="ORF">PYW07_002053</name>
</gene>
<proteinExistence type="inferred from homology"/>
<dbReference type="GO" id="GO:0005576">
    <property type="term" value="C:extracellular region"/>
    <property type="evidence" value="ECO:0007669"/>
    <property type="project" value="TreeGrafter"/>
</dbReference>
<dbReference type="EMBL" id="JARGEI010000013">
    <property type="protein sequence ID" value="KAJ8721278.1"/>
    <property type="molecule type" value="Genomic_DNA"/>
</dbReference>
<keyword evidence="5" id="KW-1185">Reference proteome</keyword>
<evidence type="ECO:0000256" key="2">
    <source>
        <dbReference type="RuleBase" id="RU004328"/>
    </source>
</evidence>
<name>A0AAD7YMJ4_MYTSE</name>
<comment type="caution">
    <text evidence="4">The sequence shown here is derived from an EMBL/GenBank/DDBJ whole genome shotgun (WGS) entry which is preliminary data.</text>
</comment>
<dbReference type="Proteomes" id="UP001231518">
    <property type="component" value="Chromosome 12"/>
</dbReference>
<dbReference type="PANTHER" id="PTHR11240:SF22">
    <property type="entry name" value="RIBONUCLEASE T2"/>
    <property type="match status" value="1"/>
</dbReference>
<dbReference type="AlphaFoldDB" id="A0AAD7YMJ4"/>
<dbReference type="InterPro" id="IPR036430">
    <property type="entry name" value="RNase_T2-like_sf"/>
</dbReference>
<evidence type="ECO:0000256" key="3">
    <source>
        <dbReference type="SAM" id="SignalP"/>
    </source>
</evidence>
<accession>A0AAD7YMJ4</accession>
<dbReference type="GO" id="GO:0006401">
    <property type="term" value="P:RNA catabolic process"/>
    <property type="evidence" value="ECO:0007669"/>
    <property type="project" value="TreeGrafter"/>
</dbReference>
<dbReference type="PANTHER" id="PTHR11240">
    <property type="entry name" value="RIBONUCLEASE T2"/>
    <property type="match status" value="1"/>
</dbReference>
<evidence type="ECO:0000313" key="4">
    <source>
        <dbReference type="EMBL" id="KAJ8721278.1"/>
    </source>
</evidence>
<dbReference type="InterPro" id="IPR001568">
    <property type="entry name" value="RNase_T2-like"/>
</dbReference>
<dbReference type="GO" id="GO:0003723">
    <property type="term" value="F:RNA binding"/>
    <property type="evidence" value="ECO:0007669"/>
    <property type="project" value="InterPro"/>
</dbReference>
<feature type="signal peptide" evidence="3">
    <location>
        <begin position="1"/>
        <end position="18"/>
    </location>
</feature>